<evidence type="ECO:0000256" key="1">
    <source>
        <dbReference type="ARBA" id="ARBA00022679"/>
    </source>
</evidence>
<dbReference type="SMART" id="SM00220">
    <property type="entry name" value="S_TKc"/>
    <property type="match status" value="1"/>
</dbReference>
<keyword evidence="1" id="KW-0808">Transferase</keyword>
<accession>A0A395GPN2</accession>
<dbReference type="STRING" id="1448316.A0A395GPN2"/>
<dbReference type="RefSeq" id="XP_025570331.1">
    <property type="nucleotide sequence ID" value="XM_025720478.1"/>
</dbReference>
<dbReference type="OrthoDB" id="4062651at2759"/>
<gene>
    <name evidence="6" type="ORF">BO80DRAFT_429500</name>
</gene>
<evidence type="ECO:0000256" key="2">
    <source>
        <dbReference type="ARBA" id="ARBA00022741"/>
    </source>
</evidence>
<name>A0A395GPN2_9EURO</name>
<sequence length="328" mass="36992">MFYQDLVRQIDYEPLALLPDTVTELILEEDTAATGQRVESGLEGTPSTMKILNKSLRYRIREDPLRVVYPMSDDFPSFRKINDEELTRDTEISDGVFRVSNSGVQYILKIVNRPLYDPHDTDVLREELENLEYFAGVPNIVQAAGIAVSTNPYATFSGSDGPLVVTVVLLEAYPGGPLQQVLSENRITEYAWKKWPVQIGTALNRFHEAKKTHMDMKPSNIVIDSDGNAVIIDISGIGGITRRWCAPEIQDEASPFDLPFEQRQLHDNWAYGKVLSEMASHAKDEPFSKTLKQVADCLLKENCQSRMSLPRAISRLEGADNWIRCTIL</sequence>
<dbReference type="GeneID" id="37225343"/>
<feature type="domain" description="Protein kinase" evidence="5">
    <location>
        <begin position="75"/>
        <end position="328"/>
    </location>
</feature>
<evidence type="ECO:0000259" key="5">
    <source>
        <dbReference type="PROSITE" id="PS50011"/>
    </source>
</evidence>
<keyword evidence="4" id="KW-0067">ATP-binding</keyword>
<evidence type="ECO:0000256" key="4">
    <source>
        <dbReference type="ARBA" id="ARBA00022840"/>
    </source>
</evidence>
<dbReference type="PROSITE" id="PS50011">
    <property type="entry name" value="PROTEIN_KINASE_DOM"/>
    <property type="match status" value="1"/>
</dbReference>
<dbReference type="InterPro" id="IPR000719">
    <property type="entry name" value="Prot_kinase_dom"/>
</dbReference>
<keyword evidence="3 6" id="KW-0418">Kinase</keyword>
<dbReference type="SUPFAM" id="SSF56112">
    <property type="entry name" value="Protein kinase-like (PK-like)"/>
    <property type="match status" value="1"/>
</dbReference>
<organism evidence="6 7">
    <name type="scientific">Aspergillus ibericus CBS 121593</name>
    <dbReference type="NCBI Taxonomy" id="1448316"/>
    <lineage>
        <taxon>Eukaryota</taxon>
        <taxon>Fungi</taxon>
        <taxon>Dikarya</taxon>
        <taxon>Ascomycota</taxon>
        <taxon>Pezizomycotina</taxon>
        <taxon>Eurotiomycetes</taxon>
        <taxon>Eurotiomycetidae</taxon>
        <taxon>Eurotiales</taxon>
        <taxon>Aspergillaceae</taxon>
        <taxon>Aspergillus</taxon>
        <taxon>Aspergillus subgen. Circumdati</taxon>
    </lineage>
</organism>
<dbReference type="GO" id="GO:0005524">
    <property type="term" value="F:ATP binding"/>
    <property type="evidence" value="ECO:0007669"/>
    <property type="project" value="UniProtKB-KW"/>
</dbReference>
<proteinExistence type="predicted"/>
<evidence type="ECO:0000256" key="3">
    <source>
        <dbReference type="ARBA" id="ARBA00022777"/>
    </source>
</evidence>
<dbReference type="PANTHER" id="PTHR44329">
    <property type="entry name" value="SERINE/THREONINE-PROTEIN KINASE TNNI3K-RELATED"/>
    <property type="match status" value="1"/>
</dbReference>
<evidence type="ECO:0000313" key="6">
    <source>
        <dbReference type="EMBL" id="RAK96003.1"/>
    </source>
</evidence>
<dbReference type="Pfam" id="PF00069">
    <property type="entry name" value="Pkinase"/>
    <property type="match status" value="1"/>
</dbReference>
<dbReference type="InterPro" id="IPR011009">
    <property type="entry name" value="Kinase-like_dom_sf"/>
</dbReference>
<dbReference type="VEuPathDB" id="FungiDB:BO80DRAFT_429500"/>
<dbReference type="Proteomes" id="UP000249402">
    <property type="component" value="Unassembled WGS sequence"/>
</dbReference>
<evidence type="ECO:0000313" key="7">
    <source>
        <dbReference type="Proteomes" id="UP000249402"/>
    </source>
</evidence>
<dbReference type="GO" id="GO:0004674">
    <property type="term" value="F:protein serine/threonine kinase activity"/>
    <property type="evidence" value="ECO:0007669"/>
    <property type="project" value="TreeGrafter"/>
</dbReference>
<protein>
    <submittedName>
        <fullName evidence="6">Kinase domain protein</fullName>
    </submittedName>
</protein>
<dbReference type="InterPro" id="IPR051681">
    <property type="entry name" value="Ser/Thr_Kinases-Pseudokinases"/>
</dbReference>
<dbReference type="Gene3D" id="1.10.510.10">
    <property type="entry name" value="Transferase(Phosphotransferase) domain 1"/>
    <property type="match status" value="1"/>
</dbReference>
<keyword evidence="2" id="KW-0547">Nucleotide-binding</keyword>
<dbReference type="EMBL" id="KZ824482">
    <property type="protein sequence ID" value="RAK96003.1"/>
    <property type="molecule type" value="Genomic_DNA"/>
</dbReference>
<dbReference type="AlphaFoldDB" id="A0A395GPN2"/>
<keyword evidence="7" id="KW-1185">Reference proteome</keyword>
<dbReference type="PANTHER" id="PTHR44329:SF288">
    <property type="entry name" value="MITOGEN-ACTIVATED PROTEIN KINASE KINASE KINASE 20"/>
    <property type="match status" value="1"/>
</dbReference>
<reference evidence="6 7" key="1">
    <citation type="submission" date="2018-02" db="EMBL/GenBank/DDBJ databases">
        <title>The genomes of Aspergillus section Nigri reveals drivers in fungal speciation.</title>
        <authorList>
            <consortium name="DOE Joint Genome Institute"/>
            <person name="Vesth T.C."/>
            <person name="Nybo J."/>
            <person name="Theobald S."/>
            <person name="Brandl J."/>
            <person name="Frisvad J.C."/>
            <person name="Nielsen K.F."/>
            <person name="Lyhne E.K."/>
            <person name="Kogle M.E."/>
            <person name="Kuo A."/>
            <person name="Riley R."/>
            <person name="Clum A."/>
            <person name="Nolan M."/>
            <person name="Lipzen A."/>
            <person name="Salamov A."/>
            <person name="Henrissat B."/>
            <person name="Wiebenga A."/>
            <person name="De vries R.P."/>
            <person name="Grigoriev I.V."/>
            <person name="Mortensen U.H."/>
            <person name="Andersen M.R."/>
            <person name="Baker S.E."/>
        </authorList>
    </citation>
    <scope>NUCLEOTIDE SEQUENCE [LARGE SCALE GENOMIC DNA]</scope>
    <source>
        <strain evidence="6 7">CBS 121593</strain>
    </source>
</reference>